<sequence length="225" mass="25416">MRGGVFAEFFALEVPFCISKASCERVREELLLPESDCLQGERLAGRENEGRGYVRYPSTSHSSAYRHPPSSLYPEVSPITLIQLQPSHNITHIERHNLRTRISPLLSSTTCHHLPSGQREYSQLRYASSGANCFQFPRVSHCLGRNRISQNIRLSHSFPLSLSFHPSLPARRIEKCKDKGGNSYRIPKMPANPPLKRVETSVAWHTSSVCLVVPLTLLFPFHRAS</sequence>
<reference evidence="1 2" key="1">
    <citation type="submission" date="2016-05" db="EMBL/GenBank/DDBJ databases">
        <title>A degradative enzymes factory behind the ericoid mycorrhizal symbiosis.</title>
        <authorList>
            <consortium name="DOE Joint Genome Institute"/>
            <person name="Martino E."/>
            <person name="Morin E."/>
            <person name="Grelet G."/>
            <person name="Kuo A."/>
            <person name="Kohler A."/>
            <person name="Daghino S."/>
            <person name="Barry K."/>
            <person name="Choi C."/>
            <person name="Cichocki N."/>
            <person name="Clum A."/>
            <person name="Copeland A."/>
            <person name="Hainaut M."/>
            <person name="Haridas S."/>
            <person name="Labutti K."/>
            <person name="Lindquist E."/>
            <person name="Lipzen A."/>
            <person name="Khouja H.-R."/>
            <person name="Murat C."/>
            <person name="Ohm R."/>
            <person name="Olson A."/>
            <person name="Spatafora J."/>
            <person name="Veneault-Fourrey C."/>
            <person name="Henrissat B."/>
            <person name="Grigoriev I."/>
            <person name="Martin F."/>
            <person name="Perotto S."/>
        </authorList>
    </citation>
    <scope>NUCLEOTIDE SEQUENCE [LARGE SCALE GENOMIC DNA]</scope>
    <source>
        <strain evidence="1 2">UAMH 7357</strain>
    </source>
</reference>
<name>A0A2J6Q058_9HELO</name>
<dbReference type="EMBL" id="KZ613488">
    <property type="protein sequence ID" value="PMD19665.1"/>
    <property type="molecule type" value="Genomic_DNA"/>
</dbReference>
<evidence type="ECO:0000313" key="1">
    <source>
        <dbReference type="EMBL" id="PMD19665.1"/>
    </source>
</evidence>
<organism evidence="1 2">
    <name type="scientific">Hyaloscypha hepaticicola</name>
    <dbReference type="NCBI Taxonomy" id="2082293"/>
    <lineage>
        <taxon>Eukaryota</taxon>
        <taxon>Fungi</taxon>
        <taxon>Dikarya</taxon>
        <taxon>Ascomycota</taxon>
        <taxon>Pezizomycotina</taxon>
        <taxon>Leotiomycetes</taxon>
        <taxon>Helotiales</taxon>
        <taxon>Hyaloscyphaceae</taxon>
        <taxon>Hyaloscypha</taxon>
    </lineage>
</organism>
<keyword evidence="2" id="KW-1185">Reference proteome</keyword>
<dbReference type="Proteomes" id="UP000235672">
    <property type="component" value="Unassembled WGS sequence"/>
</dbReference>
<proteinExistence type="predicted"/>
<protein>
    <submittedName>
        <fullName evidence="1">Uncharacterized protein</fullName>
    </submittedName>
</protein>
<evidence type="ECO:0000313" key="2">
    <source>
        <dbReference type="Proteomes" id="UP000235672"/>
    </source>
</evidence>
<dbReference type="AlphaFoldDB" id="A0A2J6Q058"/>
<accession>A0A2J6Q058</accession>
<gene>
    <name evidence="1" type="ORF">NA56DRAFT_196975</name>
</gene>